<protein>
    <submittedName>
        <fullName evidence="1">Uncharacterized protein</fullName>
    </submittedName>
</protein>
<gene>
    <name evidence="1" type="ORF">QC761_0072290</name>
</gene>
<dbReference type="EMBL" id="JAFFGZ010000006">
    <property type="protein sequence ID" value="KAK4643864.1"/>
    <property type="molecule type" value="Genomic_DNA"/>
</dbReference>
<keyword evidence="2" id="KW-1185">Reference proteome</keyword>
<dbReference type="GeneID" id="87891988"/>
<comment type="caution">
    <text evidence="1">The sequence shown here is derived from an EMBL/GenBank/DDBJ whole genome shotgun (WGS) entry which is preliminary data.</text>
</comment>
<sequence length="112" mass="12164">MPTCILAAAGEWVRRGRIGRLGCQNCRAFALIPHHQLSHAPICCAVSASGKPTSASSLAFPAVDLPKTPPVTSRTRFASVSHRIAGRCRSSATHKMVWDIFLPLYSSWFRGC</sequence>
<organism evidence="1 2">
    <name type="scientific">Podospora bellae-mahoneyi</name>
    <dbReference type="NCBI Taxonomy" id="2093777"/>
    <lineage>
        <taxon>Eukaryota</taxon>
        <taxon>Fungi</taxon>
        <taxon>Dikarya</taxon>
        <taxon>Ascomycota</taxon>
        <taxon>Pezizomycotina</taxon>
        <taxon>Sordariomycetes</taxon>
        <taxon>Sordariomycetidae</taxon>
        <taxon>Sordariales</taxon>
        <taxon>Podosporaceae</taxon>
        <taxon>Podospora</taxon>
    </lineage>
</organism>
<name>A0ABR0FJ87_9PEZI</name>
<proteinExistence type="predicted"/>
<dbReference type="RefSeq" id="XP_062732840.1">
    <property type="nucleotide sequence ID" value="XM_062872724.1"/>
</dbReference>
<evidence type="ECO:0000313" key="1">
    <source>
        <dbReference type="EMBL" id="KAK4643864.1"/>
    </source>
</evidence>
<dbReference type="Proteomes" id="UP001322138">
    <property type="component" value="Unassembled WGS sequence"/>
</dbReference>
<evidence type="ECO:0000313" key="2">
    <source>
        <dbReference type="Proteomes" id="UP001322138"/>
    </source>
</evidence>
<reference evidence="1 2" key="1">
    <citation type="journal article" date="2023" name="bioRxiv">
        <title>High-quality genome assemblies of four members of thePodospora anserinaspecies complex.</title>
        <authorList>
            <person name="Ament-Velasquez S.L."/>
            <person name="Vogan A.A."/>
            <person name="Wallerman O."/>
            <person name="Hartmann F."/>
            <person name="Gautier V."/>
            <person name="Silar P."/>
            <person name="Giraud T."/>
            <person name="Johannesson H."/>
        </authorList>
    </citation>
    <scope>NUCLEOTIDE SEQUENCE [LARGE SCALE GENOMIC DNA]</scope>
    <source>
        <strain evidence="1 2">CBS 112042</strain>
    </source>
</reference>
<accession>A0ABR0FJ87</accession>